<evidence type="ECO:0000313" key="2">
    <source>
        <dbReference type="Proteomes" id="UP000271974"/>
    </source>
</evidence>
<name>A0A3S1BJG3_ELYCH</name>
<keyword evidence="2" id="KW-1185">Reference proteome</keyword>
<organism evidence="1 2">
    <name type="scientific">Elysia chlorotica</name>
    <name type="common">Eastern emerald elysia</name>
    <name type="synonym">Sea slug</name>
    <dbReference type="NCBI Taxonomy" id="188477"/>
    <lineage>
        <taxon>Eukaryota</taxon>
        <taxon>Metazoa</taxon>
        <taxon>Spiralia</taxon>
        <taxon>Lophotrochozoa</taxon>
        <taxon>Mollusca</taxon>
        <taxon>Gastropoda</taxon>
        <taxon>Heterobranchia</taxon>
        <taxon>Euthyneura</taxon>
        <taxon>Panpulmonata</taxon>
        <taxon>Sacoglossa</taxon>
        <taxon>Placobranchoidea</taxon>
        <taxon>Plakobranchidae</taxon>
        <taxon>Elysia</taxon>
    </lineage>
</organism>
<dbReference type="AlphaFoldDB" id="A0A3S1BJG3"/>
<sequence length="333" mass="37258">HLSSQHNSANGTLNFDASKRCPLRFCVRHGFGNRPLGVQIYLDVCVWLLWQVENPSWVCVQTQHNILIETDLYSQSPIIDCCEQKRQQGLQTRKARRGLLSTFFLNNTTLTMISGKAVDDIHVVPQCLLILLIHQRWLHLTPPVPNVVEISLGQDQVMWANFTGDGQSPLFRSTNHKDLIEDMKEYHFTIRPLEEFSQKDYRCGGHTLGMGTDGDILGPGILYSYLHPDGHVIHLKSGEGVIKVHLQSHHFPADGRHGLRIEVACSGIYAIITSNPYFSSDLVGLQVHSCWVCVGHCQDSGHSSGQSCCSAGRPVLLVRGTRLSHMHVDVDQT</sequence>
<accession>A0A3S1BJG3</accession>
<feature type="non-terminal residue" evidence="1">
    <location>
        <position position="1"/>
    </location>
</feature>
<dbReference type="EMBL" id="RQTK01000177">
    <property type="protein sequence ID" value="RUS85246.1"/>
    <property type="molecule type" value="Genomic_DNA"/>
</dbReference>
<reference evidence="1 2" key="1">
    <citation type="submission" date="2019-01" db="EMBL/GenBank/DDBJ databases">
        <title>A draft genome assembly of the solar-powered sea slug Elysia chlorotica.</title>
        <authorList>
            <person name="Cai H."/>
            <person name="Li Q."/>
            <person name="Fang X."/>
            <person name="Li J."/>
            <person name="Curtis N.E."/>
            <person name="Altenburger A."/>
            <person name="Shibata T."/>
            <person name="Feng M."/>
            <person name="Maeda T."/>
            <person name="Schwartz J.A."/>
            <person name="Shigenobu S."/>
            <person name="Lundholm N."/>
            <person name="Nishiyama T."/>
            <person name="Yang H."/>
            <person name="Hasebe M."/>
            <person name="Li S."/>
            <person name="Pierce S.K."/>
            <person name="Wang J."/>
        </authorList>
    </citation>
    <scope>NUCLEOTIDE SEQUENCE [LARGE SCALE GENOMIC DNA]</scope>
    <source>
        <strain evidence="1">EC2010</strain>
        <tissue evidence="1">Whole organism of an adult</tissue>
    </source>
</reference>
<gene>
    <name evidence="1" type="ORF">EGW08_007007</name>
</gene>
<dbReference type="Proteomes" id="UP000271974">
    <property type="component" value="Unassembled WGS sequence"/>
</dbReference>
<comment type="caution">
    <text evidence="1">The sequence shown here is derived from an EMBL/GenBank/DDBJ whole genome shotgun (WGS) entry which is preliminary data.</text>
</comment>
<protein>
    <submittedName>
        <fullName evidence="1">Uncharacterized protein</fullName>
    </submittedName>
</protein>
<proteinExistence type="predicted"/>
<evidence type="ECO:0000313" key="1">
    <source>
        <dbReference type="EMBL" id="RUS85246.1"/>
    </source>
</evidence>
<feature type="non-terminal residue" evidence="1">
    <location>
        <position position="333"/>
    </location>
</feature>